<protein>
    <submittedName>
        <fullName evidence="1">DNA-sulfur modification-associated</fullName>
    </submittedName>
</protein>
<dbReference type="InterPro" id="IPR017642">
    <property type="entry name" value="DNA_S_mod_DndB"/>
</dbReference>
<proteinExistence type="predicted"/>
<name>A0A1G9EQS6_9BACT</name>
<sequence length="423" mass="47769">MANKTFIPAFKAKVGDWNYYICQMKYAEVARQVNFAHELNGNSELNKLLQRGLTSRTADIKDYLLKSDHRFLGSLIIAAWGGDPQYMAVQIEDRENALEGLDRNFGILTFDGTQNYFALDGQHRLKAIKDAVMLNPELGREDICVLLVSHMESTEGRVRTRRLFTNINRNAKITSKSENIVLDEDDGIAIITRRFLEEHPFFKESQRVKVITKSGSDGELKIAPPGVSPSDKFSFTSIMTLYKCLKSLAFDLPVTVKNDSQRPSPEVLENAYSKLSIKIDDLMKNCGDVANLFMNVSSAKELRAPKDKEYEGHAFTRPVVQNAVCEVLAHAVGGGDISWEDAMQKLNLLEWRIGQAPWISVFAPPKKMLSGKDNSNLLFKILLAHIAPRSKQSIKDARKEFQEVRGQQYPIAYDDLVKDNFDN</sequence>
<accession>A0A1G9EQS6</accession>
<evidence type="ECO:0000313" key="1">
    <source>
        <dbReference type="EMBL" id="SDK78444.1"/>
    </source>
</evidence>
<dbReference type="Proteomes" id="UP000199053">
    <property type="component" value="Unassembled WGS sequence"/>
</dbReference>
<dbReference type="AlphaFoldDB" id="A0A1G9EQS6"/>
<reference evidence="2" key="1">
    <citation type="submission" date="2016-10" db="EMBL/GenBank/DDBJ databases">
        <authorList>
            <person name="Varghese N."/>
            <person name="Submissions S."/>
        </authorList>
    </citation>
    <scope>NUCLEOTIDE SEQUENCE [LARGE SCALE GENOMIC DNA]</scope>
    <source>
        <strain evidence="2">DSM 16995</strain>
    </source>
</reference>
<dbReference type="NCBIfam" id="TIGR03187">
    <property type="entry name" value="DGQHR"/>
    <property type="match status" value="1"/>
</dbReference>
<dbReference type="STRING" id="246191.SAMN05660337_1225"/>
<dbReference type="EMBL" id="FNGA01000002">
    <property type="protein sequence ID" value="SDK78444.1"/>
    <property type="molecule type" value="Genomic_DNA"/>
</dbReference>
<dbReference type="CDD" id="cd16414">
    <property type="entry name" value="dndB_like"/>
    <property type="match status" value="1"/>
</dbReference>
<organism evidence="1 2">
    <name type="scientific">Maridesulfovibrio ferrireducens</name>
    <dbReference type="NCBI Taxonomy" id="246191"/>
    <lineage>
        <taxon>Bacteria</taxon>
        <taxon>Pseudomonadati</taxon>
        <taxon>Thermodesulfobacteriota</taxon>
        <taxon>Desulfovibrionia</taxon>
        <taxon>Desulfovibrionales</taxon>
        <taxon>Desulfovibrionaceae</taxon>
        <taxon>Maridesulfovibrio</taxon>
    </lineage>
</organism>
<dbReference type="InterPro" id="IPR017601">
    <property type="entry name" value="DGQHR-contain_dom"/>
</dbReference>
<dbReference type="RefSeq" id="WP_170830314.1">
    <property type="nucleotide sequence ID" value="NZ_FNGA01000002.1"/>
</dbReference>
<gene>
    <name evidence="1" type="ORF">SAMN05660337_1225</name>
</gene>
<keyword evidence="2" id="KW-1185">Reference proteome</keyword>
<evidence type="ECO:0000313" key="2">
    <source>
        <dbReference type="Proteomes" id="UP000199053"/>
    </source>
</evidence>
<dbReference type="Pfam" id="PF14072">
    <property type="entry name" value="DndB"/>
    <property type="match status" value="1"/>
</dbReference>